<dbReference type="RefSeq" id="WP_165457116.1">
    <property type="nucleotide sequence ID" value="NZ_CP041247.1"/>
</dbReference>
<dbReference type="EMBL" id="CP112887">
    <property type="protein sequence ID" value="WBW60248.1"/>
    <property type="molecule type" value="Genomic_DNA"/>
</dbReference>
<sequence length="51" mass="5647">MSRLVILPLPLTLASRAGYFSPLPQETQGDDTARCGCRSRHHVIIGDRRNA</sequence>
<evidence type="ECO:0000313" key="1">
    <source>
        <dbReference type="EMBL" id="WBW60248.1"/>
    </source>
</evidence>
<organism evidence="1 2">
    <name type="scientific">Klebsiella electrica</name>
    <dbReference type="NCBI Taxonomy" id="1259973"/>
    <lineage>
        <taxon>Bacteria</taxon>
        <taxon>Pseudomonadati</taxon>
        <taxon>Pseudomonadota</taxon>
        <taxon>Gammaproteobacteria</taxon>
        <taxon>Enterobacterales</taxon>
        <taxon>Enterobacteriaceae</taxon>
        <taxon>Klebsiella/Raoultella group</taxon>
        <taxon>Klebsiella</taxon>
    </lineage>
</organism>
<keyword evidence="2" id="KW-1185">Reference proteome</keyword>
<reference evidence="1 2" key="1">
    <citation type="journal article" date="2023" name="Microbiol. Resour. Announc.">
        <title>Complete Genome Sequence of the First Colistin-Resistant Raoultella electrica Strain.</title>
        <authorList>
            <person name="Aldeia C."/>
            <person name="Campos-Madueno E.I."/>
            <person name="Sendi P."/>
            <person name="Endimiani A."/>
        </authorList>
    </citation>
    <scope>NUCLEOTIDE SEQUENCE [LARGE SCALE GENOMIC DNA]</scope>
    <source>
        <strain evidence="1 2">S2-IND-01-C</strain>
    </source>
</reference>
<gene>
    <name evidence="1" type="ORF">OR613_19835</name>
</gene>
<dbReference type="Proteomes" id="UP001210130">
    <property type="component" value="Chromosome"/>
</dbReference>
<accession>A0AAJ5UDS5</accession>
<evidence type="ECO:0000313" key="2">
    <source>
        <dbReference type="Proteomes" id="UP001210130"/>
    </source>
</evidence>
<proteinExistence type="predicted"/>
<protein>
    <submittedName>
        <fullName evidence="1">Uncharacterized protein</fullName>
    </submittedName>
</protein>
<name>A0AAJ5UDS5_9ENTR</name>
<dbReference type="AlphaFoldDB" id="A0AAJ5UDS5"/>